<dbReference type="RefSeq" id="WP_008644072.1">
    <property type="nucleotide sequence ID" value="NZ_JAOQBV010000015.1"/>
</dbReference>
<dbReference type="InterPro" id="IPR007577">
    <property type="entry name" value="GlycoTrfase_DXD_sugar-bd_CS"/>
</dbReference>
<comment type="caution">
    <text evidence="1">The sequence shown here is derived from an EMBL/GenBank/DDBJ whole genome shotgun (WGS) entry which is preliminary data.</text>
</comment>
<dbReference type="GO" id="GO:0016020">
    <property type="term" value="C:membrane"/>
    <property type="evidence" value="ECO:0007669"/>
    <property type="project" value="GOC"/>
</dbReference>
<name>A0A414G9G5_9BACE</name>
<gene>
    <name evidence="1" type="ORF">GA424_25835</name>
</gene>
<protein>
    <submittedName>
        <fullName evidence="1">Polysaccharide biosynthesis protein</fullName>
    </submittedName>
</protein>
<sequence>MIPKIIHYCWFGSSPLPYEFLTYIDGWKKIFPEFEIKCWDETTFDIFASLPFVQEAYQVKKYAFVADYVRMWAMYQYGGIYMDTDIQVLKRFDEFLNYRFFTAMEYHGDNVRINHVEDQLTSQGYKKNKEDVIIDICIESSIFAAEKNHPFIKDCLDYYIGKHFILPDGTYYDKIIVPVIMALEAEKYGFRYVNEFQTLKEDMHLFPDEYFTHPSKQTENTYALHMVKNSWKKMNFKQRIYAKLAQIKVIKAIYNKLEQIPLVQKKFDKIQRDTWLK</sequence>
<evidence type="ECO:0000313" key="2">
    <source>
        <dbReference type="Proteomes" id="UP000487596"/>
    </source>
</evidence>
<organism evidence="1 2">
    <name type="scientific">Bacteroides xylanisolvens</name>
    <dbReference type="NCBI Taxonomy" id="371601"/>
    <lineage>
        <taxon>Bacteria</taxon>
        <taxon>Pseudomonadati</taxon>
        <taxon>Bacteroidota</taxon>
        <taxon>Bacteroidia</taxon>
        <taxon>Bacteroidales</taxon>
        <taxon>Bacteroidaceae</taxon>
        <taxon>Bacteroides</taxon>
    </lineage>
</organism>
<dbReference type="PANTHER" id="PTHR32385">
    <property type="entry name" value="MANNOSYL PHOSPHORYLINOSITOL CERAMIDE SYNTHASE"/>
    <property type="match status" value="1"/>
</dbReference>
<dbReference type="GO" id="GO:0051999">
    <property type="term" value="P:mannosyl-inositol phosphorylceramide biosynthetic process"/>
    <property type="evidence" value="ECO:0007669"/>
    <property type="project" value="TreeGrafter"/>
</dbReference>
<dbReference type="AlphaFoldDB" id="A0A414G9G5"/>
<proteinExistence type="predicted"/>
<dbReference type="Proteomes" id="UP000487596">
    <property type="component" value="Unassembled WGS sequence"/>
</dbReference>
<dbReference type="Gene3D" id="3.90.550.20">
    <property type="match status" value="1"/>
</dbReference>
<dbReference type="Pfam" id="PF04488">
    <property type="entry name" value="Gly_transf_sug"/>
    <property type="match status" value="1"/>
</dbReference>
<dbReference type="SUPFAM" id="SSF53448">
    <property type="entry name" value="Nucleotide-diphospho-sugar transferases"/>
    <property type="match status" value="1"/>
</dbReference>
<dbReference type="InterPro" id="IPR029044">
    <property type="entry name" value="Nucleotide-diphossugar_trans"/>
</dbReference>
<reference evidence="1 2" key="1">
    <citation type="journal article" date="2019" name="Nat. Med.">
        <title>A library of human gut bacterial isolates paired with longitudinal multiomics data enables mechanistic microbiome research.</title>
        <authorList>
            <person name="Poyet M."/>
            <person name="Groussin M."/>
            <person name="Gibbons S.M."/>
            <person name="Avila-Pacheco J."/>
            <person name="Jiang X."/>
            <person name="Kearney S.M."/>
            <person name="Perrotta A.R."/>
            <person name="Berdy B."/>
            <person name="Zhao S."/>
            <person name="Lieberman T.D."/>
            <person name="Swanson P.K."/>
            <person name="Smith M."/>
            <person name="Roesemann S."/>
            <person name="Alexander J.E."/>
            <person name="Rich S.A."/>
            <person name="Livny J."/>
            <person name="Vlamakis H."/>
            <person name="Clish C."/>
            <person name="Bullock K."/>
            <person name="Deik A."/>
            <person name="Scott J."/>
            <person name="Pierce K.A."/>
            <person name="Xavier R.J."/>
            <person name="Alm E.J."/>
        </authorList>
    </citation>
    <scope>NUCLEOTIDE SEQUENCE [LARGE SCALE GENOMIC DNA]</scope>
    <source>
        <strain evidence="1 2">BIOML-A62</strain>
    </source>
</reference>
<evidence type="ECO:0000313" key="1">
    <source>
        <dbReference type="EMBL" id="KAB6129278.1"/>
    </source>
</evidence>
<dbReference type="InterPro" id="IPR051706">
    <property type="entry name" value="Glycosyltransferase_domain"/>
</dbReference>
<dbReference type="PANTHER" id="PTHR32385:SF15">
    <property type="entry name" value="INOSITOL PHOSPHOCERAMIDE MANNOSYLTRANSFERASE 1"/>
    <property type="match status" value="1"/>
</dbReference>
<accession>A0A414G9G5</accession>
<dbReference type="GO" id="GO:0000030">
    <property type="term" value="F:mannosyltransferase activity"/>
    <property type="evidence" value="ECO:0007669"/>
    <property type="project" value="TreeGrafter"/>
</dbReference>
<dbReference type="EMBL" id="WDEH01000085">
    <property type="protein sequence ID" value="KAB6129278.1"/>
    <property type="molecule type" value="Genomic_DNA"/>
</dbReference>